<feature type="transmembrane region" description="Helical" evidence="11">
    <location>
        <begin position="469"/>
        <end position="490"/>
    </location>
</feature>
<dbReference type="GO" id="GO:0006506">
    <property type="term" value="P:GPI anchor biosynthetic process"/>
    <property type="evidence" value="ECO:0007669"/>
    <property type="project" value="UniProtKB-UniPathway"/>
</dbReference>
<protein>
    <recommendedName>
        <fullName evidence="4 11">Protein PBN1</fullName>
    </recommendedName>
</protein>
<keyword evidence="9 11" id="KW-0472">Membrane</keyword>
<evidence type="ECO:0000313" key="13">
    <source>
        <dbReference type="Proteomes" id="UP000077069"/>
    </source>
</evidence>
<sequence>MKQRITYLVEDPDSFTPEQLQVKDGSLSLIGLKAVQEHRVTFTLDELPTELRTSLKQWRELHIKWASHKPYTAIPPFTSRVSPGLHVSFTRRKSETTGQLCELIHTFFDPAAKCSSGPDANEVATPLFQVDEDGKQTASASLQYYTYLPHLTHFASFLSSNLCSASSQCADHAASLQDASSFDIDYTPSSRTLTLTSLTTPPSSGWKTLIPAPSPDRPGDTTEVGVLTHEPNPDPEDLAFAGFLTTLGPDAAPKPTRFQAPARHYPLPASSRDLAYSASFATPTGLHPTLELSFSPAGRLAPPDESCGLYAHLTLPSALFLDRYQFSDPLFLASKNLVSLRHVTGATDLEAPDWVVPQWGSAALVQLALPEQSPKDANTTASIPLHLRYLPAAPRAHTLVPAPWPVVFWACDMAQDPSGNPFDRVNLGYETAFAPGTRFMHVPPATGNGTAELVSWIAVPVLDTSAAGWVEMGTIGVVVAAFAGLCWVLFSGGGKREVQQDKKTQ</sequence>
<evidence type="ECO:0000256" key="4">
    <source>
        <dbReference type="ARBA" id="ARBA00020410"/>
    </source>
</evidence>
<dbReference type="GeneID" id="28768364"/>
<comment type="subcellular location">
    <subcellularLocation>
        <location evidence="11">Endoplasmic reticulum membrane</location>
        <topology evidence="11">Single-pass membrane protein</topology>
    </subcellularLocation>
    <subcellularLocation>
        <location evidence="1">Endoplasmic reticulum membrane</location>
        <topology evidence="1">Single-pass type III membrane protein</topology>
    </subcellularLocation>
</comment>
<name>A0A177CDE2_9PLEO</name>
<keyword evidence="5 11" id="KW-0337">GPI-anchor biosynthesis</keyword>
<keyword evidence="6 11" id="KW-0812">Transmembrane</keyword>
<dbReference type="PANTHER" id="PTHR28533:SF1">
    <property type="entry name" value="PROTEIN PBN1"/>
    <property type="match status" value="1"/>
</dbReference>
<accession>A0A177CDE2</accession>
<evidence type="ECO:0000256" key="6">
    <source>
        <dbReference type="ARBA" id="ARBA00022692"/>
    </source>
</evidence>
<comment type="function">
    <text evidence="11">Required for proper folding and/or the stability of a subset of proteins in the endoplasmic reticulum. Component of glycosylphosphatidylinositol-mannosyltransferase 1 which transfers the first of the 4 mannoses in the GPI-anchor precursors during GPI-anchor biosynthesis. Probably acts by stabilizing the mannosyltransferase GPI14.</text>
</comment>
<gene>
    <name evidence="12" type="ORF">CC84DRAFT_1259061</name>
</gene>
<evidence type="ECO:0000256" key="10">
    <source>
        <dbReference type="ARBA" id="ARBA00023180"/>
    </source>
</evidence>
<proteinExistence type="inferred from homology"/>
<dbReference type="Pfam" id="PF08320">
    <property type="entry name" value="PIG-X"/>
    <property type="match status" value="1"/>
</dbReference>
<keyword evidence="10" id="KW-0325">Glycoprotein</keyword>
<evidence type="ECO:0000256" key="3">
    <source>
        <dbReference type="ARBA" id="ARBA00010345"/>
    </source>
</evidence>
<dbReference type="InterPro" id="IPR013233">
    <property type="entry name" value="PIG-X/PBN1"/>
</dbReference>
<evidence type="ECO:0000256" key="2">
    <source>
        <dbReference type="ARBA" id="ARBA00004687"/>
    </source>
</evidence>
<evidence type="ECO:0000256" key="1">
    <source>
        <dbReference type="ARBA" id="ARBA00004643"/>
    </source>
</evidence>
<keyword evidence="13" id="KW-1185">Reference proteome</keyword>
<dbReference type="Proteomes" id="UP000077069">
    <property type="component" value="Unassembled WGS sequence"/>
</dbReference>
<dbReference type="SMART" id="SM00780">
    <property type="entry name" value="PIG-X"/>
    <property type="match status" value="1"/>
</dbReference>
<dbReference type="OrthoDB" id="5546453at2759"/>
<evidence type="ECO:0000256" key="11">
    <source>
        <dbReference type="RuleBase" id="RU366056"/>
    </source>
</evidence>
<dbReference type="GO" id="GO:0000030">
    <property type="term" value="F:mannosyltransferase activity"/>
    <property type="evidence" value="ECO:0007669"/>
    <property type="project" value="TreeGrafter"/>
</dbReference>
<dbReference type="STRING" id="1460663.A0A177CDE2"/>
<evidence type="ECO:0000256" key="5">
    <source>
        <dbReference type="ARBA" id="ARBA00022502"/>
    </source>
</evidence>
<dbReference type="UniPathway" id="UPA00196"/>
<dbReference type="PANTHER" id="PTHR28533">
    <property type="entry name" value="PROTEIN PBN1"/>
    <property type="match status" value="1"/>
</dbReference>
<reference evidence="12 13" key="1">
    <citation type="submission" date="2016-05" db="EMBL/GenBank/DDBJ databases">
        <title>Comparative analysis of secretome profiles of manganese(II)-oxidizing ascomycete fungi.</title>
        <authorList>
            <consortium name="DOE Joint Genome Institute"/>
            <person name="Zeiner C.A."/>
            <person name="Purvine S.O."/>
            <person name="Zink E.M."/>
            <person name="Wu S."/>
            <person name="Pasa-Tolic L."/>
            <person name="Chaput D.L."/>
            <person name="Haridas S."/>
            <person name="Grigoriev I.V."/>
            <person name="Santelli C.M."/>
            <person name="Hansel C.M."/>
        </authorList>
    </citation>
    <scope>NUCLEOTIDE SEQUENCE [LARGE SCALE GENOMIC DNA]</scope>
    <source>
        <strain evidence="12 13">AP3s5-JAC2a</strain>
    </source>
</reference>
<evidence type="ECO:0000256" key="8">
    <source>
        <dbReference type="ARBA" id="ARBA00022989"/>
    </source>
</evidence>
<evidence type="ECO:0000313" key="12">
    <source>
        <dbReference type="EMBL" id="OAG05664.1"/>
    </source>
</evidence>
<comment type="pathway">
    <text evidence="2 11">Glycolipid biosynthesis; glycosylphosphatidylinositol-anchor biosynthesis.</text>
</comment>
<evidence type="ECO:0000256" key="9">
    <source>
        <dbReference type="ARBA" id="ARBA00023136"/>
    </source>
</evidence>
<dbReference type="RefSeq" id="XP_018036029.1">
    <property type="nucleotide sequence ID" value="XM_018184878.1"/>
</dbReference>
<comment type="similarity">
    <text evidence="3 11">Belongs to the PIGX family.</text>
</comment>
<evidence type="ECO:0000256" key="7">
    <source>
        <dbReference type="ARBA" id="ARBA00022824"/>
    </source>
</evidence>
<dbReference type="AlphaFoldDB" id="A0A177CDE2"/>
<dbReference type="GO" id="GO:1990529">
    <property type="term" value="C:glycosylphosphatidylinositol-mannosyltransferase I complex"/>
    <property type="evidence" value="ECO:0007669"/>
    <property type="project" value="TreeGrafter"/>
</dbReference>
<keyword evidence="8 11" id="KW-1133">Transmembrane helix</keyword>
<dbReference type="EMBL" id="KV441552">
    <property type="protein sequence ID" value="OAG05664.1"/>
    <property type="molecule type" value="Genomic_DNA"/>
</dbReference>
<keyword evidence="7 11" id="KW-0256">Endoplasmic reticulum</keyword>
<dbReference type="InParanoid" id="A0A177CDE2"/>
<dbReference type="GO" id="GO:0005789">
    <property type="term" value="C:endoplasmic reticulum membrane"/>
    <property type="evidence" value="ECO:0007669"/>
    <property type="project" value="UniProtKB-SubCell"/>
</dbReference>
<dbReference type="InterPro" id="IPR042322">
    <property type="entry name" value="Pbn1"/>
</dbReference>
<organism evidence="12 13">
    <name type="scientific">Paraphaeosphaeria sporulosa</name>
    <dbReference type="NCBI Taxonomy" id="1460663"/>
    <lineage>
        <taxon>Eukaryota</taxon>
        <taxon>Fungi</taxon>
        <taxon>Dikarya</taxon>
        <taxon>Ascomycota</taxon>
        <taxon>Pezizomycotina</taxon>
        <taxon>Dothideomycetes</taxon>
        <taxon>Pleosporomycetidae</taxon>
        <taxon>Pleosporales</taxon>
        <taxon>Massarineae</taxon>
        <taxon>Didymosphaeriaceae</taxon>
        <taxon>Paraphaeosphaeria</taxon>
    </lineage>
</organism>